<keyword evidence="2" id="KW-1185">Reference proteome</keyword>
<proteinExistence type="predicted"/>
<comment type="caution">
    <text evidence="1">The sequence shown here is derived from an EMBL/GenBank/DDBJ whole genome shotgun (WGS) entry which is preliminary data.</text>
</comment>
<name>A0AAD9PVZ2_ACRCE</name>
<evidence type="ECO:0000313" key="1">
    <source>
        <dbReference type="EMBL" id="KAK2550079.1"/>
    </source>
</evidence>
<organism evidence="1 2">
    <name type="scientific">Acropora cervicornis</name>
    <name type="common">Staghorn coral</name>
    <dbReference type="NCBI Taxonomy" id="6130"/>
    <lineage>
        <taxon>Eukaryota</taxon>
        <taxon>Metazoa</taxon>
        <taxon>Cnidaria</taxon>
        <taxon>Anthozoa</taxon>
        <taxon>Hexacorallia</taxon>
        <taxon>Scleractinia</taxon>
        <taxon>Astrocoeniina</taxon>
        <taxon>Acroporidae</taxon>
        <taxon>Acropora</taxon>
    </lineage>
</organism>
<gene>
    <name evidence="1" type="ORF">P5673_029264</name>
</gene>
<dbReference type="EMBL" id="JARQWQ010000115">
    <property type="protein sequence ID" value="KAK2550079.1"/>
    <property type="molecule type" value="Genomic_DNA"/>
</dbReference>
<reference evidence="1" key="2">
    <citation type="journal article" date="2023" name="Science">
        <title>Genomic signatures of disease resistance in endangered staghorn corals.</title>
        <authorList>
            <person name="Vollmer S.V."/>
            <person name="Selwyn J.D."/>
            <person name="Despard B.A."/>
            <person name="Roesel C.L."/>
        </authorList>
    </citation>
    <scope>NUCLEOTIDE SEQUENCE</scope>
    <source>
        <strain evidence="1">K2</strain>
    </source>
</reference>
<dbReference type="AlphaFoldDB" id="A0AAD9PVZ2"/>
<evidence type="ECO:0000313" key="2">
    <source>
        <dbReference type="Proteomes" id="UP001249851"/>
    </source>
</evidence>
<reference evidence="1" key="1">
    <citation type="journal article" date="2023" name="G3 (Bethesda)">
        <title>Whole genome assembly and annotation of the endangered Caribbean coral Acropora cervicornis.</title>
        <authorList>
            <person name="Selwyn J.D."/>
            <person name="Vollmer S.V."/>
        </authorList>
    </citation>
    <scope>NUCLEOTIDE SEQUENCE</scope>
    <source>
        <strain evidence="1">K2</strain>
    </source>
</reference>
<accession>A0AAD9PVZ2</accession>
<protein>
    <submittedName>
        <fullName evidence="1">Uncharacterized protein</fullName>
    </submittedName>
</protein>
<dbReference type="Proteomes" id="UP001249851">
    <property type="component" value="Unassembled WGS sequence"/>
</dbReference>
<sequence>MDFLKAKDEIASLKSDLSQMQADIDARHTDHLYTEAANVARSISVQLSMTRVVQTQVYWANAPTPSLEDYYKANFT</sequence>